<sequence length="149" mass="15887">MQHRCTSRQILDLFASAKVGDVPTGRKAIALLPAFQFGGRLLPYGVARTMTTAQSTLGDSLTFTTGPGGRPWVYKNYIWGRDAGGPLTPGLSRLDHKPVWTADFSRDFAGVPISIHEYRQLTPGVWIGRDIGGGSSTSARPTGGAIAVS</sequence>
<evidence type="ECO:0000313" key="1">
    <source>
        <dbReference type="EMBL" id="MBD1321991.1"/>
    </source>
</evidence>
<protein>
    <submittedName>
        <fullName evidence="1">Uncharacterized protein</fullName>
    </submittedName>
</protein>
<evidence type="ECO:0000313" key="2">
    <source>
        <dbReference type="Proteomes" id="UP000602395"/>
    </source>
</evidence>
<dbReference type="Proteomes" id="UP000602395">
    <property type="component" value="Unassembled WGS sequence"/>
</dbReference>
<name>A0ABR7WHD6_9ACTN</name>
<comment type="caution">
    <text evidence="1">The sequence shown here is derived from an EMBL/GenBank/DDBJ whole genome shotgun (WGS) entry which is preliminary data.</text>
</comment>
<gene>
    <name evidence="1" type="ORF">IDF66_20645</name>
</gene>
<proteinExistence type="predicted"/>
<accession>A0ABR7WHD6</accession>
<keyword evidence="2" id="KW-1185">Reference proteome</keyword>
<dbReference type="EMBL" id="JACWMS010000005">
    <property type="protein sequence ID" value="MBD1321991.1"/>
    <property type="molecule type" value="Genomic_DNA"/>
</dbReference>
<organism evidence="1 2">
    <name type="scientific">Gordonia hankookensis</name>
    <dbReference type="NCBI Taxonomy" id="589403"/>
    <lineage>
        <taxon>Bacteria</taxon>
        <taxon>Bacillati</taxon>
        <taxon>Actinomycetota</taxon>
        <taxon>Actinomycetes</taxon>
        <taxon>Mycobacteriales</taxon>
        <taxon>Gordoniaceae</taxon>
        <taxon>Gordonia</taxon>
    </lineage>
</organism>
<reference evidence="1 2" key="1">
    <citation type="submission" date="2020-09" db="EMBL/GenBank/DDBJ databases">
        <title>Novel species in genus Gordonia.</title>
        <authorList>
            <person name="Zhang G."/>
        </authorList>
    </citation>
    <scope>NUCLEOTIDE SEQUENCE [LARGE SCALE GENOMIC DNA]</scope>
    <source>
        <strain evidence="1 2">ON-33</strain>
    </source>
</reference>